<accession>A0A0J1AWH1</accession>
<keyword evidence="3" id="KW-1185">Reference proteome</keyword>
<feature type="compositionally biased region" description="Low complexity" evidence="1">
    <location>
        <begin position="69"/>
        <end position="89"/>
    </location>
</feature>
<dbReference type="Proteomes" id="UP000053611">
    <property type="component" value="Unassembled WGS sequence"/>
</dbReference>
<sequence length="871" mass="96481">MCPPYSRCACSPTQREEHEVARLLSSWRKSNPQSASPVGDMDDEEVILLPRPGRSHKSLNGLADASHDASTMTSPTPSTVSRSVTPSAPISQITSPVSSPHFHAAPIRASDSTGNRSSIEAIEIDLDPTSFSAYSTPSTVIPSPHNRINRRACHSLVTNPQPRAAERPHTGANSFQSLSSGDSLWFFGTPPPLPTRWTMVNGMMFANTPPPQAMRNIKLDQVKPAVTSPPTQPLSRWSMAPQDLPEHYFGGHGLAPVRPPGFSFSQQLAKTPLPSRSTTNATAAIAPETSTLQPQQQQPLQESTQPSSQSQLRPSSPQPLQTNGHWESPIDAGRQAIHGRTENSQAPLVKGTPPLRSRPPTDRSQWHHRVASLDDHATMAMAVWFTSLIVNRLAYPDRAAFNHRNPRYTENCGYSGVFDPYNVVSSGHTFSDGHIVVAPELAHHFYALIHHWSKAETFVAAAYFLPRLPLHDIDGHWGSEFRLQFLQPRAERRAFDLERRLAAVAISLAHNTIEDREYHLPTATLWDMSGLEGPRFNLLKRHTFMDLSFDVNITSEDWRDHIMTIGTALKPVDRQSSGMIINLGPSHCDALARVLNYMWEVANELCWIPQRPHVISVAAAPPVHAMSTDLSTQGRGFGSTYAEPPAPIARDFAYANTVGPNAYGHGYFGYHGISNMYQRTATCAPHNYSQPSVASIHDYTAVPLPPAYSYAPAYNRTDYGVQSYANQYPTPAPYQYPTPAPSSHITPAAADPTPALGQTTHSTRTEVRARNAREAYMLEQEARARQADEAREQEARALRENARVLFESIAHVSHQVELDADLEMENEETSARSQRRGLAKPMRAQELRAKRARALYLQRTYGQRARNHILA</sequence>
<evidence type="ECO:0000256" key="1">
    <source>
        <dbReference type="SAM" id="MobiDB-lite"/>
    </source>
</evidence>
<feature type="region of interest" description="Disordered" evidence="1">
    <location>
        <begin position="341"/>
        <end position="364"/>
    </location>
</feature>
<reference evidence="2 3" key="1">
    <citation type="submission" date="2015-03" db="EMBL/GenBank/DDBJ databases">
        <title>Genomics and transcriptomics of the oil-accumulating basidiomycete yeast T. oleaginosus allow insights into substrate utilization and the diverse evolutionary trajectories of mating systems in fungi.</title>
        <authorList>
            <consortium name="DOE Joint Genome Institute"/>
            <person name="Kourist R."/>
            <person name="Kracht O."/>
            <person name="Bracharz F."/>
            <person name="Lipzen A."/>
            <person name="Nolan M."/>
            <person name="Ohm R."/>
            <person name="Grigoriev I."/>
            <person name="Sun S."/>
            <person name="Heitman J."/>
            <person name="Bruck T."/>
            <person name="Nowrousian M."/>
        </authorList>
    </citation>
    <scope>NUCLEOTIDE SEQUENCE [LARGE SCALE GENOMIC DNA]</scope>
    <source>
        <strain evidence="2 3">IBC0246</strain>
    </source>
</reference>
<evidence type="ECO:0000313" key="2">
    <source>
        <dbReference type="EMBL" id="KLT39644.1"/>
    </source>
</evidence>
<feature type="region of interest" description="Disordered" evidence="1">
    <location>
        <begin position="824"/>
        <end position="844"/>
    </location>
</feature>
<dbReference type="EMBL" id="KQ087252">
    <property type="protein sequence ID" value="KLT39644.1"/>
    <property type="molecule type" value="Genomic_DNA"/>
</dbReference>
<dbReference type="GeneID" id="28984807"/>
<feature type="compositionally biased region" description="Low complexity" evidence="1">
    <location>
        <begin position="287"/>
        <end position="321"/>
    </location>
</feature>
<gene>
    <name evidence="2" type="ORF">CC85DRAFT_288292</name>
</gene>
<evidence type="ECO:0000313" key="3">
    <source>
        <dbReference type="Proteomes" id="UP000053611"/>
    </source>
</evidence>
<dbReference type="STRING" id="879819.A0A0J1AWH1"/>
<dbReference type="AlphaFoldDB" id="A0A0J1AWH1"/>
<feature type="region of interest" description="Disordered" evidence="1">
    <location>
        <begin position="51"/>
        <end position="114"/>
    </location>
</feature>
<proteinExistence type="predicted"/>
<feature type="compositionally biased region" description="Polar residues" evidence="1">
    <location>
        <begin position="263"/>
        <end position="282"/>
    </location>
</feature>
<feature type="region of interest" description="Disordered" evidence="1">
    <location>
        <begin position="260"/>
        <end position="328"/>
    </location>
</feature>
<feature type="region of interest" description="Disordered" evidence="1">
    <location>
        <begin position="741"/>
        <end position="765"/>
    </location>
</feature>
<dbReference type="RefSeq" id="XP_018276135.1">
    <property type="nucleotide sequence ID" value="XM_018424204.1"/>
</dbReference>
<organism evidence="2 3">
    <name type="scientific">Cutaneotrichosporon oleaginosum</name>
    <dbReference type="NCBI Taxonomy" id="879819"/>
    <lineage>
        <taxon>Eukaryota</taxon>
        <taxon>Fungi</taxon>
        <taxon>Dikarya</taxon>
        <taxon>Basidiomycota</taxon>
        <taxon>Agaricomycotina</taxon>
        <taxon>Tremellomycetes</taxon>
        <taxon>Trichosporonales</taxon>
        <taxon>Trichosporonaceae</taxon>
        <taxon>Cutaneotrichosporon</taxon>
    </lineage>
</organism>
<name>A0A0J1AWH1_9TREE</name>
<protein>
    <submittedName>
        <fullName evidence="2">Uncharacterized protein</fullName>
    </submittedName>
</protein>